<evidence type="ECO:0000256" key="8">
    <source>
        <dbReference type="SAM" id="Phobius"/>
    </source>
</evidence>
<dbReference type="InterPro" id="IPR037294">
    <property type="entry name" value="ABC_BtuC-like"/>
</dbReference>
<protein>
    <submittedName>
        <fullName evidence="9">Iron complex transport system permease protein</fullName>
    </submittedName>
</protein>
<comment type="similarity">
    <text evidence="2">Belongs to the binding-protein-dependent transport system permease family. FecCD subfamily.</text>
</comment>
<organism evidence="9 10">
    <name type="scientific">Corynebacterium spheniscorum</name>
    <dbReference type="NCBI Taxonomy" id="185761"/>
    <lineage>
        <taxon>Bacteria</taxon>
        <taxon>Bacillati</taxon>
        <taxon>Actinomycetota</taxon>
        <taxon>Actinomycetes</taxon>
        <taxon>Mycobacteriales</taxon>
        <taxon>Corynebacteriaceae</taxon>
        <taxon>Corynebacterium</taxon>
    </lineage>
</organism>
<evidence type="ECO:0000256" key="4">
    <source>
        <dbReference type="ARBA" id="ARBA00022475"/>
    </source>
</evidence>
<feature type="transmembrane region" description="Helical" evidence="8">
    <location>
        <begin position="18"/>
        <end position="35"/>
    </location>
</feature>
<accession>A0A1I2T0Z2</accession>
<feature type="transmembrane region" description="Helical" evidence="8">
    <location>
        <begin position="47"/>
        <end position="69"/>
    </location>
</feature>
<evidence type="ECO:0000256" key="3">
    <source>
        <dbReference type="ARBA" id="ARBA00022448"/>
    </source>
</evidence>
<keyword evidence="7 8" id="KW-0472">Membrane</keyword>
<keyword evidence="10" id="KW-1185">Reference proteome</keyword>
<evidence type="ECO:0000256" key="5">
    <source>
        <dbReference type="ARBA" id="ARBA00022692"/>
    </source>
</evidence>
<dbReference type="Proteomes" id="UP000199065">
    <property type="component" value="Unassembled WGS sequence"/>
</dbReference>
<dbReference type="GO" id="GO:0022857">
    <property type="term" value="F:transmembrane transporter activity"/>
    <property type="evidence" value="ECO:0007669"/>
    <property type="project" value="InterPro"/>
</dbReference>
<sequence length="290" mass="29360">MVNLSSAPSLDWRGPRTAAGLLAGAALGAAGALTQSTIRNPLASPDLLGITGGASAAAVTVIVIGAPTTGVKGTLVLPLAALMGGILVALFLWGLSSLRGSGLMRLLLSGVLLTALCGAYINWLLVNADLWDAANAQTWLNGSLEATSWERTAPVFVALVISLPIGGWAAPRLARMYLGLDTASGLGVNIKRTRIVVLFIAVLLASTAAAAVGPLGFAALLAPHVARMLTGAHQPPIAASTLSGAVVVLSSDIAVRTFIPSDPPVGVVTSALGGALLLYLLLRTSQRKLT</sequence>
<evidence type="ECO:0000313" key="10">
    <source>
        <dbReference type="Proteomes" id="UP000199065"/>
    </source>
</evidence>
<dbReference type="PANTHER" id="PTHR30472:SF24">
    <property type="entry name" value="FERRIC ENTEROBACTIN TRANSPORT SYSTEM PERMEASE PROTEIN FEPG"/>
    <property type="match status" value="1"/>
</dbReference>
<dbReference type="SUPFAM" id="SSF81345">
    <property type="entry name" value="ABC transporter involved in vitamin B12 uptake, BtuC"/>
    <property type="match status" value="1"/>
</dbReference>
<dbReference type="Pfam" id="PF01032">
    <property type="entry name" value="FecCD"/>
    <property type="match status" value="1"/>
</dbReference>
<gene>
    <name evidence="9" type="ORF">SAMN05660282_01297</name>
</gene>
<evidence type="ECO:0000256" key="2">
    <source>
        <dbReference type="ARBA" id="ARBA00007935"/>
    </source>
</evidence>
<feature type="transmembrane region" description="Helical" evidence="8">
    <location>
        <begin position="195"/>
        <end position="221"/>
    </location>
</feature>
<feature type="transmembrane region" description="Helical" evidence="8">
    <location>
        <begin position="265"/>
        <end position="282"/>
    </location>
</feature>
<proteinExistence type="inferred from homology"/>
<feature type="transmembrane region" description="Helical" evidence="8">
    <location>
        <begin position="75"/>
        <end position="94"/>
    </location>
</feature>
<keyword evidence="3" id="KW-0813">Transport</keyword>
<dbReference type="Gene3D" id="1.10.3470.10">
    <property type="entry name" value="ABC transporter involved in vitamin B12 uptake, BtuC"/>
    <property type="match status" value="1"/>
</dbReference>
<evidence type="ECO:0000313" key="9">
    <source>
        <dbReference type="EMBL" id="SFG58573.1"/>
    </source>
</evidence>
<comment type="subcellular location">
    <subcellularLocation>
        <location evidence="1">Cell membrane</location>
        <topology evidence="1">Multi-pass membrane protein</topology>
    </subcellularLocation>
</comment>
<feature type="transmembrane region" description="Helical" evidence="8">
    <location>
        <begin position="106"/>
        <end position="125"/>
    </location>
</feature>
<dbReference type="InterPro" id="IPR000522">
    <property type="entry name" value="ABC_transptr_permease_BtuC"/>
</dbReference>
<feature type="transmembrane region" description="Helical" evidence="8">
    <location>
        <begin position="153"/>
        <end position="174"/>
    </location>
</feature>
<keyword evidence="5 8" id="KW-0812">Transmembrane</keyword>
<name>A0A1I2T0Z2_9CORY</name>
<dbReference type="RefSeq" id="WP_317845915.1">
    <property type="nucleotide sequence ID" value="NZ_FOPJ01000007.1"/>
</dbReference>
<dbReference type="STRING" id="185761.SAMN05660282_01297"/>
<dbReference type="GO" id="GO:0005886">
    <property type="term" value="C:plasma membrane"/>
    <property type="evidence" value="ECO:0007669"/>
    <property type="project" value="UniProtKB-SubCell"/>
</dbReference>
<keyword evidence="6 8" id="KW-1133">Transmembrane helix</keyword>
<reference evidence="9 10" key="1">
    <citation type="submission" date="2016-10" db="EMBL/GenBank/DDBJ databases">
        <authorList>
            <person name="de Groot N.N."/>
        </authorList>
    </citation>
    <scope>NUCLEOTIDE SEQUENCE [LARGE SCALE GENOMIC DNA]</scope>
    <source>
        <strain>J11</strain>
        <strain evidence="10">PG 39</strain>
    </source>
</reference>
<evidence type="ECO:0000256" key="6">
    <source>
        <dbReference type="ARBA" id="ARBA00022989"/>
    </source>
</evidence>
<keyword evidence="4" id="KW-1003">Cell membrane</keyword>
<dbReference type="EMBL" id="FOPJ01000007">
    <property type="protein sequence ID" value="SFG58573.1"/>
    <property type="molecule type" value="Genomic_DNA"/>
</dbReference>
<dbReference type="CDD" id="cd06550">
    <property type="entry name" value="TM_ABC_iron-siderophores_like"/>
    <property type="match status" value="1"/>
</dbReference>
<dbReference type="AlphaFoldDB" id="A0A1I2T0Z2"/>
<dbReference type="GO" id="GO:0033214">
    <property type="term" value="P:siderophore-iron import into cell"/>
    <property type="evidence" value="ECO:0007669"/>
    <property type="project" value="TreeGrafter"/>
</dbReference>
<dbReference type="PANTHER" id="PTHR30472">
    <property type="entry name" value="FERRIC ENTEROBACTIN TRANSPORT SYSTEM PERMEASE PROTEIN"/>
    <property type="match status" value="1"/>
</dbReference>
<evidence type="ECO:0000256" key="1">
    <source>
        <dbReference type="ARBA" id="ARBA00004651"/>
    </source>
</evidence>
<evidence type="ECO:0000256" key="7">
    <source>
        <dbReference type="ARBA" id="ARBA00023136"/>
    </source>
</evidence>